<evidence type="ECO:0000313" key="2">
    <source>
        <dbReference type="EMBL" id="AWQ60499.1"/>
    </source>
</evidence>
<feature type="transmembrane region" description="Helical" evidence="1">
    <location>
        <begin position="20"/>
        <end position="43"/>
    </location>
</feature>
<gene>
    <name evidence="2" type="primary">375</name>
</gene>
<dbReference type="EMBL" id="MG432475">
    <property type="protein sequence ID" value="AWQ60944.1"/>
    <property type="molecule type" value="Genomic_DNA"/>
</dbReference>
<name>A0A2U9GAK2_WSSV</name>
<dbReference type="EMBL" id="MG432474">
    <property type="protein sequence ID" value="AWQ60499.1"/>
    <property type="molecule type" value="Genomic_DNA"/>
</dbReference>
<keyword evidence="1" id="KW-1133">Transmembrane helix</keyword>
<evidence type="ECO:0000256" key="1">
    <source>
        <dbReference type="SAM" id="Phobius"/>
    </source>
</evidence>
<reference evidence="2" key="1">
    <citation type="submission" date="2017-11" db="EMBL/GenBank/DDBJ databases">
        <authorList>
            <person name="Parrilla Taylor D.P."/>
            <person name="Vibanco-Perez N."/>
            <person name="Duran-Avelar Md.J."/>
            <person name="Gomez-Gil B."/>
            <person name="Llera-Herrera R."/>
            <person name="Vazquez-Juarez R."/>
        </authorList>
    </citation>
    <scope>NUCLEOTIDE SEQUENCE</scope>
    <source>
        <strain evidence="2">AC1</strain>
        <strain evidence="3">ACF2</strain>
    </source>
</reference>
<evidence type="ECO:0000313" key="3">
    <source>
        <dbReference type="EMBL" id="AWQ60944.1"/>
    </source>
</evidence>
<organism evidence="2">
    <name type="scientific">White spot syndrome virus</name>
    <name type="common">WSSV</name>
    <name type="synonym">White spot bacilliform virus</name>
    <dbReference type="NCBI Taxonomy" id="92652"/>
    <lineage>
        <taxon>Viruses</taxon>
        <taxon>Viruses incertae sedis</taxon>
        <taxon>Naldaviricetes</taxon>
        <taxon>Nimaviridae</taxon>
        <taxon>Whispovirus</taxon>
        <taxon>White spot syndrome virus</taxon>
    </lineage>
</organism>
<protein>
    <submittedName>
        <fullName evidence="2">Wsv374</fullName>
    </submittedName>
</protein>
<accession>A0A2U9GAK2</accession>
<proteinExistence type="predicted"/>
<reference evidence="2" key="2">
    <citation type="journal article" name="FEMS Microbiol. Lett.">
        <title>Molecular variability and genetic structure of white spot syndrome virus strains from northwest Mexico based on the analysis of genomes.</title>
        <authorList>
            <person name="Parrilla-Taylor D.P."/>
            <person name="Vibanco-Perez N."/>
            <person name="Duran-Avelar M.J."/>
            <person name="Gomez-Gil B."/>
            <person name="Llera-Herrera R."/>
            <person name="Vazquez-Juarez R."/>
        </authorList>
    </citation>
    <scope>NUCLEOTIDE SEQUENCE</scope>
    <source>
        <strain evidence="2">AC1</strain>
        <strain evidence="3">ACF2</strain>
    </source>
</reference>
<keyword evidence="1" id="KW-0472">Membrane</keyword>
<sequence length="125" mass="14577">MVTSKILDSLTAKRLRVSPLLIHFWEVLSVEMLHLILLSFLLLSCLTAQELKMTNLDPWLTGQPTRMWLTHPSHLQASWRLLLARLPTPSTFTSPSRTRGDTSTPSPTHHFWYERRIFISIEHYL</sequence>
<keyword evidence="1" id="KW-0812">Transmembrane</keyword>
<organismHost>
    <name type="scientific">Crustacea</name>
    <name type="common">crustaceans</name>
    <dbReference type="NCBI Taxonomy" id="6657"/>
</organismHost>